<evidence type="ECO:0000259" key="6">
    <source>
        <dbReference type="Pfam" id="PF01699"/>
    </source>
</evidence>
<feature type="transmembrane region" description="Helical" evidence="5">
    <location>
        <begin position="32"/>
        <end position="52"/>
    </location>
</feature>
<feature type="domain" description="Sodium/calcium exchanger membrane region" evidence="6">
    <location>
        <begin position="180"/>
        <end position="323"/>
    </location>
</feature>
<dbReference type="OrthoDB" id="9794225at2"/>
<proteinExistence type="predicted"/>
<evidence type="ECO:0000256" key="2">
    <source>
        <dbReference type="ARBA" id="ARBA00022692"/>
    </source>
</evidence>
<dbReference type="GO" id="GO:0006874">
    <property type="term" value="P:intracellular calcium ion homeostasis"/>
    <property type="evidence" value="ECO:0007669"/>
    <property type="project" value="TreeGrafter"/>
</dbReference>
<evidence type="ECO:0000256" key="3">
    <source>
        <dbReference type="ARBA" id="ARBA00022989"/>
    </source>
</evidence>
<dbReference type="RefSeq" id="WP_090237561.1">
    <property type="nucleotide sequence ID" value="NZ_FOJW01000007.1"/>
</dbReference>
<evidence type="ECO:0000256" key="1">
    <source>
        <dbReference type="ARBA" id="ARBA00004141"/>
    </source>
</evidence>
<dbReference type="PANTHER" id="PTHR10846">
    <property type="entry name" value="SODIUM/POTASSIUM/CALCIUM EXCHANGER"/>
    <property type="match status" value="1"/>
</dbReference>
<keyword evidence="2 5" id="KW-0812">Transmembrane</keyword>
<evidence type="ECO:0000313" key="8">
    <source>
        <dbReference type="Proteomes" id="UP000198642"/>
    </source>
</evidence>
<accession>A0A1I0YIL8</accession>
<dbReference type="Pfam" id="PF01699">
    <property type="entry name" value="Na_Ca_ex"/>
    <property type="match status" value="2"/>
</dbReference>
<dbReference type="Proteomes" id="UP000198642">
    <property type="component" value="Unassembled WGS sequence"/>
</dbReference>
<dbReference type="InterPro" id="IPR004837">
    <property type="entry name" value="NaCa_Exmemb"/>
</dbReference>
<dbReference type="Gene3D" id="1.20.1420.30">
    <property type="entry name" value="NCX, central ion-binding region"/>
    <property type="match status" value="1"/>
</dbReference>
<keyword evidence="3 5" id="KW-1133">Transmembrane helix</keyword>
<dbReference type="PANTHER" id="PTHR10846:SF8">
    <property type="entry name" value="INNER MEMBRANE PROTEIN YRBG"/>
    <property type="match status" value="1"/>
</dbReference>
<feature type="transmembrane region" description="Helical" evidence="5">
    <location>
        <begin position="104"/>
        <end position="122"/>
    </location>
</feature>
<dbReference type="InterPro" id="IPR004481">
    <property type="entry name" value="K/Na/Ca-exchanger"/>
</dbReference>
<feature type="transmembrane region" description="Helical" evidence="5">
    <location>
        <begin position="279"/>
        <end position="299"/>
    </location>
</feature>
<reference evidence="7 8" key="1">
    <citation type="submission" date="2016-10" db="EMBL/GenBank/DDBJ databases">
        <authorList>
            <person name="de Groot N.N."/>
        </authorList>
    </citation>
    <scope>NUCLEOTIDE SEQUENCE [LARGE SCALE GENOMIC DNA]</scope>
    <source>
        <strain evidence="7 8">CGMCC 1.3702</strain>
    </source>
</reference>
<keyword evidence="4 5" id="KW-0472">Membrane</keyword>
<dbReference type="GO" id="GO:0008273">
    <property type="term" value="F:calcium, potassium:sodium antiporter activity"/>
    <property type="evidence" value="ECO:0007669"/>
    <property type="project" value="TreeGrafter"/>
</dbReference>
<feature type="transmembrane region" description="Helical" evidence="5">
    <location>
        <begin position="305"/>
        <end position="328"/>
    </location>
</feature>
<feature type="transmembrane region" description="Helical" evidence="5">
    <location>
        <begin position="64"/>
        <end position="84"/>
    </location>
</feature>
<dbReference type="GO" id="GO:0005262">
    <property type="term" value="F:calcium channel activity"/>
    <property type="evidence" value="ECO:0007669"/>
    <property type="project" value="TreeGrafter"/>
</dbReference>
<dbReference type="EMBL" id="FOJW01000007">
    <property type="protein sequence ID" value="SFB12737.1"/>
    <property type="molecule type" value="Genomic_DNA"/>
</dbReference>
<protein>
    <submittedName>
        <fullName evidence="7">Cation:H+ antiporter</fullName>
    </submittedName>
</protein>
<evidence type="ECO:0000256" key="4">
    <source>
        <dbReference type="ARBA" id="ARBA00023136"/>
    </source>
</evidence>
<feature type="domain" description="Sodium/calcium exchanger membrane region" evidence="6">
    <location>
        <begin position="2"/>
        <end position="143"/>
    </location>
</feature>
<feature type="transmembrane region" description="Helical" evidence="5">
    <location>
        <begin position="129"/>
        <end position="149"/>
    </location>
</feature>
<sequence>MVFVLFILAAAITVYTARKLSEYADVISEKTAMGGMIVGTILLAGATSLPEVTTSFSAVIIDNIDIAVGNMLGSNLFNVFILAAFDLYYRRNRLLHLASSNHKYTAFLGLFLMLLVSTALIIRVDYTILGIGAGALLVLGVYTVGMVVISRLPSPSVSEEETNEAEGVFVEKKSISVKHAVIGFTIAAIFILGTGTLLSITGDRIAAVTGMGSSFIGSFLIAATTSLPEGVSVFSALRLKNVNLAIGAILGSNMLNMVILASSDVIYQKGSILTNASGSHLVSAIGGSLLVAVIIWSFMRKRSASLWVYSIPSIITVVGYFIVQYMIFNS</sequence>
<comment type="subcellular location">
    <subcellularLocation>
        <location evidence="1">Membrane</location>
        <topology evidence="1">Multi-pass membrane protein</topology>
    </subcellularLocation>
</comment>
<evidence type="ECO:0000256" key="5">
    <source>
        <dbReference type="SAM" id="Phobius"/>
    </source>
</evidence>
<dbReference type="InterPro" id="IPR044880">
    <property type="entry name" value="NCX_ion-bd_dom_sf"/>
</dbReference>
<name>A0A1I0YIL8_9BACI</name>
<keyword evidence="8" id="KW-1185">Reference proteome</keyword>
<dbReference type="STRING" id="237679.SAMN04488072_107183"/>
<dbReference type="AlphaFoldDB" id="A0A1I0YIL8"/>
<organism evidence="7 8">
    <name type="scientific">Lentibacillus halodurans</name>
    <dbReference type="NCBI Taxonomy" id="237679"/>
    <lineage>
        <taxon>Bacteria</taxon>
        <taxon>Bacillati</taxon>
        <taxon>Bacillota</taxon>
        <taxon>Bacilli</taxon>
        <taxon>Bacillales</taxon>
        <taxon>Bacillaceae</taxon>
        <taxon>Lentibacillus</taxon>
    </lineage>
</organism>
<feature type="transmembrane region" description="Helical" evidence="5">
    <location>
        <begin position="180"/>
        <end position="198"/>
    </location>
</feature>
<gene>
    <name evidence="7" type="ORF">SAMN04488072_107183</name>
</gene>
<evidence type="ECO:0000313" key="7">
    <source>
        <dbReference type="EMBL" id="SFB12737.1"/>
    </source>
</evidence>
<dbReference type="GO" id="GO:0005886">
    <property type="term" value="C:plasma membrane"/>
    <property type="evidence" value="ECO:0007669"/>
    <property type="project" value="TreeGrafter"/>
</dbReference>
<feature type="transmembrane region" description="Helical" evidence="5">
    <location>
        <begin position="244"/>
        <end position="267"/>
    </location>
</feature>